<keyword evidence="4 7" id="KW-0067">ATP-binding</keyword>
<keyword evidence="2" id="KW-1003">Cell membrane</keyword>
<reference evidence="7 8" key="1">
    <citation type="submission" date="2019-04" db="EMBL/GenBank/DDBJ databases">
        <title>A pseudo-fructophilic Leuconostoc citreum strain F192-5 isolated from peel of satsuma mandarin: the first report for isolation and characterization of strain-dependent fructophilic-like characteristics.</title>
        <authorList>
            <person name="Maeno S."/>
            <person name="Tanizawa Y."/>
            <person name="Kajikawa A."/>
            <person name="Kanesaki Y."/>
            <person name="Kubota E."/>
            <person name="Arita M."/>
            <person name="Leon D."/>
            <person name="Endo A."/>
        </authorList>
    </citation>
    <scope>NUCLEOTIDE SEQUENCE [LARGE SCALE GENOMIC DNA]</scope>
    <source>
        <strain evidence="7 8">F192-5</strain>
    </source>
</reference>
<accession>A0A5A5TZ04</accession>
<dbReference type="GO" id="GO:0140359">
    <property type="term" value="F:ABC-type transporter activity"/>
    <property type="evidence" value="ECO:0007669"/>
    <property type="project" value="UniProtKB-ARBA"/>
</dbReference>
<keyword evidence="3" id="KW-0547">Nucleotide-binding</keyword>
<evidence type="ECO:0000256" key="2">
    <source>
        <dbReference type="ARBA" id="ARBA00022475"/>
    </source>
</evidence>
<gene>
    <name evidence="7" type="ORF">LCIT_02580</name>
</gene>
<dbReference type="PROSITE" id="PS00211">
    <property type="entry name" value="ABC_TRANSPORTER_1"/>
    <property type="match status" value="1"/>
</dbReference>
<dbReference type="InterPro" id="IPR017871">
    <property type="entry name" value="ABC_transporter-like_CS"/>
</dbReference>
<dbReference type="InterPro" id="IPR047641">
    <property type="entry name" value="ABC_transpr_MalK/UgpC-like"/>
</dbReference>
<dbReference type="InterPro" id="IPR003439">
    <property type="entry name" value="ABC_transporter-like_ATP-bd"/>
</dbReference>
<evidence type="ECO:0000256" key="1">
    <source>
        <dbReference type="ARBA" id="ARBA00022448"/>
    </source>
</evidence>
<protein>
    <submittedName>
        <fullName evidence="7">Glycerol-3-phosphate ABC transporter ATP-binding protein</fullName>
    </submittedName>
</protein>
<dbReference type="GO" id="GO:0055052">
    <property type="term" value="C:ATP-binding cassette (ABC) transporter complex, substrate-binding subunit-containing"/>
    <property type="evidence" value="ECO:0007669"/>
    <property type="project" value="TreeGrafter"/>
</dbReference>
<keyword evidence="1" id="KW-0813">Transport</keyword>
<dbReference type="GO" id="GO:0016887">
    <property type="term" value="F:ATP hydrolysis activity"/>
    <property type="evidence" value="ECO:0007669"/>
    <property type="project" value="InterPro"/>
</dbReference>
<dbReference type="PROSITE" id="PS50893">
    <property type="entry name" value="ABC_TRANSPORTER_2"/>
    <property type="match status" value="1"/>
</dbReference>
<evidence type="ECO:0000256" key="4">
    <source>
        <dbReference type="ARBA" id="ARBA00022840"/>
    </source>
</evidence>
<evidence type="ECO:0000313" key="8">
    <source>
        <dbReference type="Proteomes" id="UP000323274"/>
    </source>
</evidence>
<dbReference type="SMART" id="SM00382">
    <property type="entry name" value="AAA"/>
    <property type="match status" value="1"/>
</dbReference>
<dbReference type="FunFam" id="3.40.50.300:FF:000042">
    <property type="entry name" value="Maltose/maltodextrin ABC transporter, ATP-binding protein"/>
    <property type="match status" value="1"/>
</dbReference>
<evidence type="ECO:0000256" key="3">
    <source>
        <dbReference type="ARBA" id="ARBA00022741"/>
    </source>
</evidence>
<keyword evidence="6" id="KW-0472">Membrane</keyword>
<evidence type="ECO:0000313" key="7">
    <source>
        <dbReference type="EMBL" id="GDZ83016.1"/>
    </source>
</evidence>
<dbReference type="AlphaFoldDB" id="A0A5A5TZ04"/>
<dbReference type="PANTHER" id="PTHR43875:SF15">
    <property type="entry name" value="TREHALOSE IMPORT ATP-BINDING PROTEIN SUGC"/>
    <property type="match status" value="1"/>
</dbReference>
<dbReference type="InterPro" id="IPR003593">
    <property type="entry name" value="AAA+_ATPase"/>
</dbReference>
<keyword evidence="5" id="KW-1278">Translocase</keyword>
<proteinExistence type="predicted"/>
<dbReference type="InterPro" id="IPR008995">
    <property type="entry name" value="Mo/tungstate-bd_C_term_dom"/>
</dbReference>
<dbReference type="PANTHER" id="PTHR43875">
    <property type="entry name" value="MALTODEXTRIN IMPORT ATP-BINDING PROTEIN MSMX"/>
    <property type="match status" value="1"/>
</dbReference>
<dbReference type="Pfam" id="PF00005">
    <property type="entry name" value="ABC_tran"/>
    <property type="match status" value="1"/>
</dbReference>
<name>A0A5A5TZ04_LEUCI</name>
<organism evidence="7 8">
    <name type="scientific">Leuconostoc citreum</name>
    <dbReference type="NCBI Taxonomy" id="33964"/>
    <lineage>
        <taxon>Bacteria</taxon>
        <taxon>Bacillati</taxon>
        <taxon>Bacillota</taxon>
        <taxon>Bacilli</taxon>
        <taxon>Lactobacillales</taxon>
        <taxon>Lactobacillaceae</taxon>
        <taxon>Leuconostoc</taxon>
    </lineage>
</organism>
<dbReference type="SUPFAM" id="SSF50331">
    <property type="entry name" value="MOP-like"/>
    <property type="match status" value="1"/>
</dbReference>
<dbReference type="SUPFAM" id="SSF52540">
    <property type="entry name" value="P-loop containing nucleoside triphosphate hydrolases"/>
    <property type="match status" value="1"/>
</dbReference>
<dbReference type="InterPro" id="IPR027417">
    <property type="entry name" value="P-loop_NTPase"/>
</dbReference>
<dbReference type="Proteomes" id="UP000323274">
    <property type="component" value="Unassembled WGS sequence"/>
</dbReference>
<sequence length="351" mass="39163">MIELQHIKKRYTEQDEAVIKDVTVSITPGEFFVMVGPSGSGKSTILRMIAGLESITGGELLIDGERMNDLPPKSRHLSMVFQNYALYPNMTVSENIVFGLKSRKVDRATQFQRLSDALTMVDLTDFSSRYPRELSGGQRQRVALARSIVSGADIILMDEPLSNLDAQLRESMRYEIKALQRKLGITVIYVTHDQTEAMTMGDRVMILNDGIVQQIGTPIQLYQVPENTFVAKFFGTPKMNVIPGVTDWQNHGVAINTPFDPDALVGIRPQAAHVNQENKDDLAISLWLASMTYIGSDTLLFGTINNRDETVQFKIKGMANLSPQQYVTIYVSREDLYYFDLAGQALATVGV</sequence>
<evidence type="ECO:0000256" key="6">
    <source>
        <dbReference type="ARBA" id="ARBA00023136"/>
    </source>
</evidence>
<dbReference type="Gene3D" id="3.40.50.300">
    <property type="entry name" value="P-loop containing nucleotide triphosphate hydrolases"/>
    <property type="match status" value="1"/>
</dbReference>
<comment type="caution">
    <text evidence="7">The sequence shown here is derived from an EMBL/GenBank/DDBJ whole genome shotgun (WGS) entry which is preliminary data.</text>
</comment>
<dbReference type="GO" id="GO:0005524">
    <property type="term" value="F:ATP binding"/>
    <property type="evidence" value="ECO:0007669"/>
    <property type="project" value="UniProtKB-KW"/>
</dbReference>
<dbReference type="EMBL" id="BJJW01000002">
    <property type="protein sequence ID" value="GDZ83016.1"/>
    <property type="molecule type" value="Genomic_DNA"/>
</dbReference>
<dbReference type="RefSeq" id="WP_004900803.1">
    <property type="nucleotide sequence ID" value="NZ_BJJW01000002.1"/>
</dbReference>
<dbReference type="Gene3D" id="2.40.50.100">
    <property type="match status" value="1"/>
</dbReference>
<evidence type="ECO:0000256" key="5">
    <source>
        <dbReference type="ARBA" id="ARBA00022967"/>
    </source>
</evidence>